<gene>
    <name evidence="2" type="ORF">AVDCRST_MAG88-1070</name>
</gene>
<proteinExistence type="predicted"/>
<sequence>ERYSADGRGLARARRRRGRGDGGEGLWLGASSPWREAGGLVAWRD</sequence>
<evidence type="ECO:0000313" key="2">
    <source>
        <dbReference type="EMBL" id="CAA9555367.1"/>
    </source>
</evidence>
<name>A0A6J4USJ5_9BACT</name>
<organism evidence="2">
    <name type="scientific">uncultured Thermomicrobiales bacterium</name>
    <dbReference type="NCBI Taxonomy" id="1645740"/>
    <lineage>
        <taxon>Bacteria</taxon>
        <taxon>Pseudomonadati</taxon>
        <taxon>Thermomicrobiota</taxon>
        <taxon>Thermomicrobia</taxon>
        <taxon>Thermomicrobiales</taxon>
        <taxon>environmental samples</taxon>
    </lineage>
</organism>
<feature type="non-terminal residue" evidence="2">
    <location>
        <position position="1"/>
    </location>
</feature>
<evidence type="ECO:0000256" key="1">
    <source>
        <dbReference type="SAM" id="MobiDB-lite"/>
    </source>
</evidence>
<feature type="non-terminal residue" evidence="2">
    <location>
        <position position="45"/>
    </location>
</feature>
<accession>A0A6J4USJ5</accession>
<protein>
    <submittedName>
        <fullName evidence="2">Uncharacterized protein</fullName>
    </submittedName>
</protein>
<reference evidence="2" key="1">
    <citation type="submission" date="2020-02" db="EMBL/GenBank/DDBJ databases">
        <authorList>
            <person name="Meier V. D."/>
        </authorList>
    </citation>
    <scope>NUCLEOTIDE SEQUENCE</scope>
    <source>
        <strain evidence="2">AVDCRST_MAG88</strain>
    </source>
</reference>
<dbReference type="EMBL" id="CADCWM010000369">
    <property type="protein sequence ID" value="CAA9555367.1"/>
    <property type="molecule type" value="Genomic_DNA"/>
</dbReference>
<dbReference type="AlphaFoldDB" id="A0A6J4USJ5"/>
<feature type="region of interest" description="Disordered" evidence="1">
    <location>
        <begin position="1"/>
        <end position="28"/>
    </location>
</feature>